<keyword evidence="4" id="KW-1185">Reference proteome</keyword>
<dbReference type="CDD" id="cd07012">
    <property type="entry name" value="PBP2_Bug_TTT"/>
    <property type="match status" value="1"/>
</dbReference>
<dbReference type="PANTHER" id="PTHR42928:SF5">
    <property type="entry name" value="BLR1237 PROTEIN"/>
    <property type="match status" value="1"/>
</dbReference>
<dbReference type="InterPro" id="IPR042100">
    <property type="entry name" value="Bug_dom1"/>
</dbReference>
<dbReference type="Gene3D" id="3.40.190.10">
    <property type="entry name" value="Periplasmic binding protein-like II"/>
    <property type="match status" value="1"/>
</dbReference>
<dbReference type="PROSITE" id="PS51257">
    <property type="entry name" value="PROKAR_LIPOPROTEIN"/>
    <property type="match status" value="1"/>
</dbReference>
<sequence length="321" mass="32907">MRKTFALPALSLVAAAALAGCSTGAEDGSDYPSQTINIIVPVPAGSGTDVSTRFVTACLEQELGATIVVENREGGGGAVGIGQYARAAADGYTLISTTVGNALVPPLTEGDVGYDVDTFEPVGLIGQAPVVLVVPADSPFQTAEELFAAAEDERIVVGIPGPLSVPGISMQGLVEESGLQLEAVPFEGNAAVVQALAGGEADAGYLSADGGVTLPRIQSGELRALASAVDEEVESLPDVPTLDSLGYTDLPNGDSFWFLGALDGTPEPVLDRLGEAMETCMTDPEVQSQIGEGVAPPEFVDGTRVDELLHEANDGYVDFLQ</sequence>
<evidence type="ECO:0000313" key="4">
    <source>
        <dbReference type="Proteomes" id="UP001501599"/>
    </source>
</evidence>
<evidence type="ECO:0000256" key="2">
    <source>
        <dbReference type="SAM" id="SignalP"/>
    </source>
</evidence>
<accession>A0ABN3AIH9</accession>
<feature type="chain" id="PRO_5046414684" evidence="2">
    <location>
        <begin position="20"/>
        <end position="321"/>
    </location>
</feature>
<organism evidence="3 4">
    <name type="scientific">Agrococcus versicolor</name>
    <dbReference type="NCBI Taxonomy" id="501482"/>
    <lineage>
        <taxon>Bacteria</taxon>
        <taxon>Bacillati</taxon>
        <taxon>Actinomycetota</taxon>
        <taxon>Actinomycetes</taxon>
        <taxon>Micrococcales</taxon>
        <taxon>Microbacteriaceae</taxon>
        <taxon>Agrococcus</taxon>
    </lineage>
</organism>
<dbReference type="InterPro" id="IPR005064">
    <property type="entry name" value="BUG"/>
</dbReference>
<dbReference type="PANTHER" id="PTHR42928">
    <property type="entry name" value="TRICARBOXYLATE-BINDING PROTEIN"/>
    <property type="match status" value="1"/>
</dbReference>
<dbReference type="SUPFAM" id="SSF53850">
    <property type="entry name" value="Periplasmic binding protein-like II"/>
    <property type="match status" value="1"/>
</dbReference>
<dbReference type="Pfam" id="PF03401">
    <property type="entry name" value="TctC"/>
    <property type="match status" value="1"/>
</dbReference>
<name>A0ABN3AIH9_9MICO</name>
<protein>
    <submittedName>
        <fullName evidence="3">Tripartite tricarboxylate transporter substrate binding protein</fullName>
    </submittedName>
</protein>
<keyword evidence="2" id="KW-0732">Signal</keyword>
<feature type="signal peptide" evidence="2">
    <location>
        <begin position="1"/>
        <end position="19"/>
    </location>
</feature>
<gene>
    <name evidence="3" type="ORF">GCM10009846_00320</name>
</gene>
<comment type="caution">
    <text evidence="3">The sequence shown here is derived from an EMBL/GenBank/DDBJ whole genome shotgun (WGS) entry which is preliminary data.</text>
</comment>
<dbReference type="EMBL" id="BAAAQT010000001">
    <property type="protein sequence ID" value="GAA2170334.1"/>
    <property type="molecule type" value="Genomic_DNA"/>
</dbReference>
<dbReference type="PIRSF" id="PIRSF017082">
    <property type="entry name" value="YflP"/>
    <property type="match status" value="1"/>
</dbReference>
<proteinExistence type="inferred from homology"/>
<dbReference type="Gene3D" id="3.40.190.150">
    <property type="entry name" value="Bordetella uptake gene, domain 1"/>
    <property type="match status" value="1"/>
</dbReference>
<comment type="similarity">
    <text evidence="1">Belongs to the UPF0065 (bug) family.</text>
</comment>
<reference evidence="3 4" key="1">
    <citation type="journal article" date="2019" name="Int. J. Syst. Evol. Microbiol.">
        <title>The Global Catalogue of Microorganisms (GCM) 10K type strain sequencing project: providing services to taxonomists for standard genome sequencing and annotation.</title>
        <authorList>
            <consortium name="The Broad Institute Genomics Platform"/>
            <consortium name="The Broad Institute Genome Sequencing Center for Infectious Disease"/>
            <person name="Wu L."/>
            <person name="Ma J."/>
        </authorList>
    </citation>
    <scope>NUCLEOTIDE SEQUENCE [LARGE SCALE GENOMIC DNA]</scope>
    <source>
        <strain evidence="3 4">JCM 16026</strain>
    </source>
</reference>
<dbReference type="Proteomes" id="UP001501599">
    <property type="component" value="Unassembled WGS sequence"/>
</dbReference>
<evidence type="ECO:0000313" key="3">
    <source>
        <dbReference type="EMBL" id="GAA2170334.1"/>
    </source>
</evidence>
<evidence type="ECO:0000256" key="1">
    <source>
        <dbReference type="ARBA" id="ARBA00006987"/>
    </source>
</evidence>
<dbReference type="RefSeq" id="WP_344339102.1">
    <property type="nucleotide sequence ID" value="NZ_BAAAQT010000001.1"/>
</dbReference>